<dbReference type="Proteomes" id="UP000307602">
    <property type="component" value="Unassembled WGS sequence"/>
</dbReference>
<dbReference type="OrthoDB" id="1494640at2"/>
<evidence type="ECO:0000313" key="2">
    <source>
        <dbReference type="Proteomes" id="UP000307602"/>
    </source>
</evidence>
<gene>
    <name evidence="1" type="ORF">EM932_05125</name>
</gene>
<evidence type="ECO:0000313" key="1">
    <source>
        <dbReference type="EMBL" id="TGV03797.1"/>
    </source>
</evidence>
<proteinExistence type="predicted"/>
<dbReference type="EMBL" id="SRSO01000005">
    <property type="protein sequence ID" value="TGV03797.1"/>
    <property type="molecule type" value="Genomic_DNA"/>
</dbReference>
<organism evidence="1 2">
    <name type="scientific">Flavivirga rizhaonensis</name>
    <dbReference type="NCBI Taxonomy" id="2559571"/>
    <lineage>
        <taxon>Bacteria</taxon>
        <taxon>Pseudomonadati</taxon>
        <taxon>Bacteroidota</taxon>
        <taxon>Flavobacteriia</taxon>
        <taxon>Flavobacteriales</taxon>
        <taxon>Flavobacteriaceae</taxon>
        <taxon>Flavivirga</taxon>
    </lineage>
</organism>
<name>A0A4S1DZV5_9FLAO</name>
<comment type="caution">
    <text evidence="1">The sequence shown here is derived from an EMBL/GenBank/DDBJ whole genome shotgun (WGS) entry which is preliminary data.</text>
</comment>
<keyword evidence="2" id="KW-1185">Reference proteome</keyword>
<sequence>MEFSKDYRELGEIIVKKLRDENFEYYIKNRDFGKSMTVKEYSELPRNPNLAPEFQKLKDERFEFFNGLNEKQTEALNRLILNILNSTAFNFLRKIEENLDDNKSLGLTINGKKLRI</sequence>
<dbReference type="AlphaFoldDB" id="A0A4S1DZV5"/>
<reference evidence="1 2" key="1">
    <citation type="submission" date="2019-04" db="EMBL/GenBank/DDBJ databases">
        <authorList>
            <person name="Liu A."/>
        </authorList>
    </citation>
    <scope>NUCLEOTIDE SEQUENCE [LARGE SCALE GENOMIC DNA]</scope>
    <source>
        <strain evidence="1 2">RZ03</strain>
    </source>
</reference>
<accession>A0A4S1DZV5</accession>
<protein>
    <submittedName>
        <fullName evidence="1">Uncharacterized protein</fullName>
    </submittedName>
</protein>
<dbReference type="RefSeq" id="WP_135876102.1">
    <property type="nucleotide sequence ID" value="NZ_SRSO01000005.1"/>
</dbReference>